<proteinExistence type="predicted"/>
<keyword evidence="5 6" id="KW-0472">Membrane</keyword>
<evidence type="ECO:0000256" key="5">
    <source>
        <dbReference type="ARBA" id="ARBA00023136"/>
    </source>
</evidence>
<dbReference type="GO" id="GO:0043190">
    <property type="term" value="C:ATP-binding cassette (ABC) transporter complex"/>
    <property type="evidence" value="ECO:0007669"/>
    <property type="project" value="TreeGrafter"/>
</dbReference>
<dbReference type="RefSeq" id="WP_097000707.1">
    <property type="nucleotide sequence ID" value="NZ_OBEI01000007.1"/>
</dbReference>
<organism evidence="7 8">
    <name type="scientific">Persephonella hydrogeniphila</name>
    <dbReference type="NCBI Taxonomy" id="198703"/>
    <lineage>
        <taxon>Bacteria</taxon>
        <taxon>Pseudomonadati</taxon>
        <taxon>Aquificota</taxon>
        <taxon>Aquificia</taxon>
        <taxon>Aquificales</taxon>
        <taxon>Hydrogenothermaceae</taxon>
        <taxon>Persephonella</taxon>
    </lineage>
</organism>
<feature type="transmembrane region" description="Helical" evidence="6">
    <location>
        <begin position="12"/>
        <end position="33"/>
    </location>
</feature>
<keyword evidence="8" id="KW-1185">Reference proteome</keyword>
<dbReference type="AlphaFoldDB" id="A0A285NNR1"/>
<dbReference type="OrthoDB" id="10595at2"/>
<protein>
    <submittedName>
        <fullName evidence="7">Lipopolysaccharide export LptBFGC system, permease protein LptF</fullName>
    </submittedName>
</protein>
<gene>
    <name evidence="7" type="ORF">SAMN06265182_1545</name>
</gene>
<dbReference type="Proteomes" id="UP000219036">
    <property type="component" value="Unassembled WGS sequence"/>
</dbReference>
<dbReference type="GO" id="GO:0015920">
    <property type="term" value="P:lipopolysaccharide transport"/>
    <property type="evidence" value="ECO:0007669"/>
    <property type="project" value="TreeGrafter"/>
</dbReference>
<evidence type="ECO:0000256" key="1">
    <source>
        <dbReference type="ARBA" id="ARBA00004651"/>
    </source>
</evidence>
<comment type="subcellular location">
    <subcellularLocation>
        <location evidence="1">Cell membrane</location>
        <topology evidence="1">Multi-pass membrane protein</topology>
    </subcellularLocation>
</comment>
<evidence type="ECO:0000313" key="8">
    <source>
        <dbReference type="Proteomes" id="UP000219036"/>
    </source>
</evidence>
<evidence type="ECO:0000313" key="7">
    <source>
        <dbReference type="EMBL" id="SNZ09496.1"/>
    </source>
</evidence>
<feature type="transmembrane region" description="Helical" evidence="6">
    <location>
        <begin position="59"/>
        <end position="76"/>
    </location>
</feature>
<dbReference type="EMBL" id="OBEI01000007">
    <property type="protein sequence ID" value="SNZ09496.1"/>
    <property type="molecule type" value="Genomic_DNA"/>
</dbReference>
<accession>A0A285NNR1</accession>
<feature type="transmembrane region" description="Helical" evidence="6">
    <location>
        <begin position="325"/>
        <end position="345"/>
    </location>
</feature>
<name>A0A285NNR1_9AQUI</name>
<keyword evidence="3 6" id="KW-0812">Transmembrane</keyword>
<keyword evidence="2" id="KW-1003">Cell membrane</keyword>
<feature type="transmembrane region" description="Helical" evidence="6">
    <location>
        <begin position="270"/>
        <end position="292"/>
    </location>
</feature>
<dbReference type="InterPro" id="IPR005495">
    <property type="entry name" value="LptG/LptF_permease"/>
</dbReference>
<dbReference type="Pfam" id="PF03739">
    <property type="entry name" value="LptF_LptG"/>
    <property type="match status" value="1"/>
</dbReference>
<dbReference type="PANTHER" id="PTHR33529:SF2">
    <property type="entry name" value="LIPOPOLYSACCHARIDE EXPORT SYSTEM PERMEASE PROTEIN LPTG"/>
    <property type="match status" value="1"/>
</dbReference>
<keyword evidence="4 6" id="KW-1133">Transmembrane helix</keyword>
<evidence type="ECO:0000256" key="2">
    <source>
        <dbReference type="ARBA" id="ARBA00022475"/>
    </source>
</evidence>
<evidence type="ECO:0000256" key="3">
    <source>
        <dbReference type="ARBA" id="ARBA00022692"/>
    </source>
</evidence>
<dbReference type="PANTHER" id="PTHR33529">
    <property type="entry name" value="SLR0882 PROTEIN-RELATED"/>
    <property type="match status" value="1"/>
</dbReference>
<evidence type="ECO:0000256" key="6">
    <source>
        <dbReference type="SAM" id="Phobius"/>
    </source>
</evidence>
<reference evidence="8" key="1">
    <citation type="submission" date="2017-09" db="EMBL/GenBank/DDBJ databases">
        <authorList>
            <person name="Varghese N."/>
            <person name="Submissions S."/>
        </authorList>
    </citation>
    <scope>NUCLEOTIDE SEQUENCE [LARGE SCALE GENOMIC DNA]</scope>
    <source>
        <strain evidence="8">DSM 15103</strain>
    </source>
</reference>
<evidence type="ECO:0000256" key="4">
    <source>
        <dbReference type="ARBA" id="ARBA00022989"/>
    </source>
</evidence>
<feature type="transmembrane region" description="Helical" evidence="6">
    <location>
        <begin position="299"/>
        <end position="319"/>
    </location>
</feature>
<sequence length="353" mass="41302">MKILYRYLYRKLAIYLLVIVPSFSFVAILAELVELLRKAKNLDYAAIFLYSVYQLPEKIYYILPVSMVIAFFLLARDLISSKEIYPILLNGVSLRKLGISLFIFPAVVSGIQLFNLEMVMPEAKKNAQDIYMVLKKRSKEEPLIAYNSWVTIDKRTFIYFSFFDLLKKEGRGIAIIRYDKKFNPLMKIEGNFFKISDIVYIRNGKLVTIESPTNINLKKFKEYRYPQRIDVESLKKLIKVKKPVSIRQLYKSAVIAEKFGYPSNYYWSKMYSKLATVISPLILSFAFYPLIWSRKKSNIVIMAVLLVTYWYSTAFLSSIAQSNIIPYYGVFIVDVVYILLGLFLFMRLKFSEL</sequence>
<feature type="transmembrane region" description="Helical" evidence="6">
    <location>
        <begin position="97"/>
        <end position="114"/>
    </location>
</feature>